<dbReference type="Proteomes" id="UP001286313">
    <property type="component" value="Unassembled WGS sequence"/>
</dbReference>
<reference evidence="2" key="1">
    <citation type="submission" date="2023-10" db="EMBL/GenBank/DDBJ databases">
        <title>Genome assemblies of two species of porcelain crab, Petrolisthes cinctipes and Petrolisthes manimaculis (Anomura: Porcellanidae).</title>
        <authorList>
            <person name="Angst P."/>
        </authorList>
    </citation>
    <scope>NUCLEOTIDE SEQUENCE</scope>
    <source>
        <strain evidence="2">PB745_01</strain>
        <tissue evidence="2">Gill</tissue>
    </source>
</reference>
<proteinExistence type="predicted"/>
<sequence>MAPGRRNKKPEVAFTSEEGALSQDANVITTIGGTGRPNTTTLTTTTTTTTTTSVPDVAEIINQELSNTNLPGDMQALVTIIGKVIQAQFDTYFSKFDNLNAAKNRQIDQMQTKINELENKIINLETTIDDVDQYERRDTVIISGPSLPDELTNENPCDLIVNTIKHHLHVNMTHADINVAHRIGRKTQGKTRPIIMKLQNRIKKSELVHACTTVKPQLYINELLTPKRREIDTVIRRIRTQHKHIFQQCHSSYGRMIVKLKNSTIKHTITNDQSLALFLDNHPIFKNTAENLN</sequence>
<dbReference type="AlphaFoldDB" id="A0AAE1G8N2"/>
<evidence type="ECO:0000313" key="2">
    <source>
        <dbReference type="EMBL" id="KAK3888598.1"/>
    </source>
</evidence>
<dbReference type="EMBL" id="JAWQEG010000542">
    <property type="protein sequence ID" value="KAK3888598.1"/>
    <property type="molecule type" value="Genomic_DNA"/>
</dbReference>
<gene>
    <name evidence="2" type="ORF">Pcinc_007324</name>
</gene>
<keyword evidence="3" id="KW-1185">Reference proteome</keyword>
<comment type="caution">
    <text evidence="2">The sequence shown here is derived from an EMBL/GenBank/DDBJ whole genome shotgun (WGS) entry which is preliminary data.</text>
</comment>
<organism evidence="2 3">
    <name type="scientific">Petrolisthes cinctipes</name>
    <name type="common">Flat porcelain crab</name>
    <dbReference type="NCBI Taxonomy" id="88211"/>
    <lineage>
        <taxon>Eukaryota</taxon>
        <taxon>Metazoa</taxon>
        <taxon>Ecdysozoa</taxon>
        <taxon>Arthropoda</taxon>
        <taxon>Crustacea</taxon>
        <taxon>Multicrustacea</taxon>
        <taxon>Malacostraca</taxon>
        <taxon>Eumalacostraca</taxon>
        <taxon>Eucarida</taxon>
        <taxon>Decapoda</taxon>
        <taxon>Pleocyemata</taxon>
        <taxon>Anomura</taxon>
        <taxon>Galatheoidea</taxon>
        <taxon>Porcellanidae</taxon>
        <taxon>Petrolisthes</taxon>
    </lineage>
</organism>
<evidence type="ECO:0000256" key="1">
    <source>
        <dbReference type="SAM" id="Coils"/>
    </source>
</evidence>
<dbReference type="Gene3D" id="3.90.20.10">
    <property type="match status" value="1"/>
</dbReference>
<name>A0AAE1G8N2_PETCI</name>
<keyword evidence="1" id="KW-0175">Coiled coil</keyword>
<evidence type="ECO:0000313" key="3">
    <source>
        <dbReference type="Proteomes" id="UP001286313"/>
    </source>
</evidence>
<accession>A0AAE1G8N2</accession>
<protein>
    <submittedName>
        <fullName evidence="2">Uncharacterized protein</fullName>
    </submittedName>
</protein>
<feature type="coiled-coil region" evidence="1">
    <location>
        <begin position="100"/>
        <end position="137"/>
    </location>
</feature>